<reference evidence="9" key="1">
    <citation type="submission" date="2025-08" db="UniProtKB">
        <authorList>
            <consortium name="RefSeq"/>
        </authorList>
    </citation>
    <scope>IDENTIFICATION</scope>
    <source>
        <tissue evidence="9">Whole body</tissue>
    </source>
</reference>
<keyword evidence="3 6" id="KW-0808">Transferase</keyword>
<comment type="similarity">
    <text evidence="1 6">Belongs to the protein prenyltransferase subunit alpha family.</text>
</comment>
<evidence type="ECO:0000313" key="9">
    <source>
        <dbReference type="RefSeq" id="XP_026487595.2"/>
    </source>
</evidence>
<dbReference type="Gene3D" id="2.60.40.1130">
    <property type="entry name" value="Rab geranylgeranyltransferase alpha-subunit, insert domain"/>
    <property type="match status" value="1"/>
</dbReference>
<dbReference type="SUPFAM" id="SSF52058">
    <property type="entry name" value="L domain-like"/>
    <property type="match status" value="1"/>
</dbReference>
<evidence type="ECO:0000256" key="5">
    <source>
        <dbReference type="ARBA" id="ARBA00047658"/>
    </source>
</evidence>
<evidence type="ECO:0000256" key="6">
    <source>
        <dbReference type="RuleBase" id="RU367120"/>
    </source>
</evidence>
<proteinExistence type="inferred from homology"/>
<dbReference type="OrthoDB" id="1658at2759"/>
<dbReference type="OMA" id="CAWHHRC"/>
<dbReference type="InterPro" id="IPR001611">
    <property type="entry name" value="Leu-rich_rpt"/>
</dbReference>
<evidence type="ECO:0000256" key="3">
    <source>
        <dbReference type="ARBA" id="ARBA00022679"/>
    </source>
</evidence>
<dbReference type="AlphaFoldDB" id="A0A8B8HSI5"/>
<dbReference type="Gene3D" id="1.25.40.120">
    <property type="entry name" value="Protein prenylyltransferase"/>
    <property type="match status" value="1"/>
</dbReference>
<dbReference type="PANTHER" id="PTHR11129">
    <property type="entry name" value="PROTEIN FARNESYLTRANSFERASE ALPHA SUBUNIT/RAB GERANYLGERANYL TRANSFERASE ALPHA SUBUNIT"/>
    <property type="match status" value="1"/>
</dbReference>
<keyword evidence="4" id="KW-0677">Repeat</keyword>
<dbReference type="PROSITE" id="PS51450">
    <property type="entry name" value="LRR"/>
    <property type="match status" value="1"/>
</dbReference>
<keyword evidence="2 6" id="KW-0637">Prenyltransferase</keyword>
<dbReference type="Gene3D" id="3.80.10.10">
    <property type="entry name" value="Ribonuclease Inhibitor"/>
    <property type="match status" value="1"/>
</dbReference>
<dbReference type="RefSeq" id="XP_026487595.2">
    <property type="nucleotide sequence ID" value="XM_026631810.2"/>
</dbReference>
<evidence type="ECO:0000256" key="7">
    <source>
        <dbReference type="SAM" id="MobiDB-lite"/>
    </source>
</evidence>
<dbReference type="InterPro" id="IPR002088">
    <property type="entry name" value="Prenyl_trans_a"/>
</dbReference>
<dbReference type="SUPFAM" id="SSF48439">
    <property type="entry name" value="Protein prenylyltransferase"/>
    <property type="match status" value="1"/>
</dbReference>
<dbReference type="PANTHER" id="PTHR11129:SF2">
    <property type="entry name" value="GERANYLGERANYL TRANSFERASE TYPE-2 SUBUNIT ALPHA"/>
    <property type="match status" value="1"/>
</dbReference>
<accession>A0A8B8HSI5</accession>
<evidence type="ECO:0000256" key="2">
    <source>
        <dbReference type="ARBA" id="ARBA00022602"/>
    </source>
</evidence>
<dbReference type="Proteomes" id="UP001652626">
    <property type="component" value="Chromosome 4"/>
</dbReference>
<dbReference type="GO" id="GO:0097354">
    <property type="term" value="P:prenylation"/>
    <property type="evidence" value="ECO:0007669"/>
    <property type="project" value="UniProtKB-UniRule"/>
</dbReference>
<feature type="region of interest" description="Disordered" evidence="7">
    <location>
        <begin position="1"/>
        <end position="20"/>
    </location>
</feature>
<dbReference type="EC" id="2.5.1.60" evidence="6"/>
<dbReference type="GO" id="GO:0005968">
    <property type="term" value="C:Rab-protein geranylgeranyltransferase complex"/>
    <property type="evidence" value="ECO:0007669"/>
    <property type="project" value="TreeGrafter"/>
</dbReference>
<dbReference type="PROSITE" id="PS51147">
    <property type="entry name" value="PFTA"/>
    <property type="match status" value="4"/>
</dbReference>
<protein>
    <recommendedName>
        <fullName evidence="6">Geranylgeranyl transferase type-2 subunit alpha</fullName>
        <ecNumber evidence="6">2.5.1.60</ecNumber>
    </recommendedName>
    <alternativeName>
        <fullName evidence="6">Geranylgeranyl transferase type II subunit alpha</fullName>
    </alternativeName>
</protein>
<name>A0A8B8HSI5_VANTA</name>
<dbReference type="InterPro" id="IPR032675">
    <property type="entry name" value="LRR_dom_sf"/>
</dbReference>
<evidence type="ECO:0000256" key="4">
    <source>
        <dbReference type="ARBA" id="ARBA00022737"/>
    </source>
</evidence>
<comment type="function">
    <text evidence="6">Catalyzes the transfer of a geranyl-geranyl moiety from geranyl-geranyl pyrophosphate to cysteines occuring in specific C-terminal amino acid sequences.</text>
</comment>
<keyword evidence="8" id="KW-1185">Reference proteome</keyword>
<comment type="catalytic activity">
    <reaction evidence="5 6">
        <text>geranylgeranyl diphosphate + L-cysteinyl-[protein] = S-geranylgeranyl-L-cysteinyl-[protein] + diphosphate</text>
        <dbReference type="Rhea" id="RHEA:21240"/>
        <dbReference type="Rhea" id="RHEA-COMP:10131"/>
        <dbReference type="Rhea" id="RHEA-COMP:11537"/>
        <dbReference type="ChEBI" id="CHEBI:29950"/>
        <dbReference type="ChEBI" id="CHEBI:33019"/>
        <dbReference type="ChEBI" id="CHEBI:57533"/>
        <dbReference type="ChEBI" id="CHEBI:86021"/>
        <dbReference type="EC" id="2.5.1.60"/>
    </reaction>
</comment>
<dbReference type="Pfam" id="PF01239">
    <property type="entry name" value="PPTA"/>
    <property type="match status" value="5"/>
</dbReference>
<dbReference type="GO" id="GO:0004663">
    <property type="term" value="F:Rab geranylgeranyltransferase activity"/>
    <property type="evidence" value="ECO:0007669"/>
    <property type="project" value="UniProtKB-UniRule"/>
</dbReference>
<organism evidence="8 9">
    <name type="scientific">Vanessa tameamea</name>
    <name type="common">Kamehameha butterfly</name>
    <dbReference type="NCBI Taxonomy" id="334116"/>
    <lineage>
        <taxon>Eukaryota</taxon>
        <taxon>Metazoa</taxon>
        <taxon>Ecdysozoa</taxon>
        <taxon>Arthropoda</taxon>
        <taxon>Hexapoda</taxon>
        <taxon>Insecta</taxon>
        <taxon>Pterygota</taxon>
        <taxon>Neoptera</taxon>
        <taxon>Endopterygota</taxon>
        <taxon>Lepidoptera</taxon>
        <taxon>Glossata</taxon>
        <taxon>Ditrysia</taxon>
        <taxon>Papilionoidea</taxon>
        <taxon>Nymphalidae</taxon>
        <taxon>Nymphalinae</taxon>
        <taxon>Vanessa</taxon>
    </lineage>
</organism>
<sequence>MHGRVKVRTSEEEKARKEKERQEKLKHFKYAMLKIFTKRKNIEQDQEQLDLTGKVLTSNPDIYTLWNIRREVLTILSKTSDSEKNVSKLYDSELSLTEYCLKINPKSYCSWHQREWVLTTRSDPDWKKELALCDTYLKLDERNFHTWDYRRFVVSQCKPPLQEEFDFTTEKIYDNFSNYSAWHYRSKMLLELYPDLKGGRPIQDNHHKHELKMVQSAAFTDPDDTSAWFYQRWLLGAVKATVQVVAFIVTPRKTTIAWNKCVSIDYVNNNINVYINNNIINGKWIPCNAHEYDDLWILEHNEEINNNIDIKIEHTQIDEEKEIINCKQYEPCVYVGKSKINFQNQYSEPVVQELTEQLDACRQLLVLEPDNKWTLLTTTVFLHCINAKLYHKEVIENLQILKDLDSLRAGYYNDLITKWNIEQQLPSDYQDDSLHYKSGSKEKLTSLPHFQYYSYCKTVDLSNQDLTSMTLPFLIKLQHCKELDLSGNKLTTLKEFPNLQLEVLNLQDNSNLSSEDIELFKEKHKTIKVIF</sequence>
<dbReference type="GeneID" id="113394483"/>
<gene>
    <name evidence="9" type="primary">LOC113394483</name>
</gene>
<feature type="compositionally biased region" description="Basic and acidic residues" evidence="7">
    <location>
        <begin position="8"/>
        <end position="20"/>
    </location>
</feature>
<evidence type="ECO:0000256" key="1">
    <source>
        <dbReference type="ARBA" id="ARBA00006734"/>
    </source>
</evidence>
<evidence type="ECO:0000313" key="8">
    <source>
        <dbReference type="Proteomes" id="UP001652626"/>
    </source>
</evidence>